<organism evidence="1">
    <name type="scientific">bioreactor metagenome</name>
    <dbReference type="NCBI Taxonomy" id="1076179"/>
    <lineage>
        <taxon>unclassified sequences</taxon>
        <taxon>metagenomes</taxon>
        <taxon>ecological metagenomes</taxon>
    </lineage>
</organism>
<dbReference type="EMBL" id="VSSQ01019575">
    <property type="protein sequence ID" value="MPM63733.1"/>
    <property type="molecule type" value="Genomic_DNA"/>
</dbReference>
<reference evidence="1" key="1">
    <citation type="submission" date="2019-08" db="EMBL/GenBank/DDBJ databases">
        <authorList>
            <person name="Kucharzyk K."/>
            <person name="Murdoch R.W."/>
            <person name="Higgins S."/>
            <person name="Loffler F."/>
        </authorList>
    </citation>
    <scope>NUCLEOTIDE SEQUENCE</scope>
</reference>
<dbReference type="InterPro" id="IPR041164">
    <property type="entry name" value="LDcluster4"/>
</dbReference>
<dbReference type="Pfam" id="PF18306">
    <property type="entry name" value="LDcluster4"/>
    <property type="match status" value="1"/>
</dbReference>
<protein>
    <recommendedName>
        <fullName evidence="2">Cytokinin riboside 5'-monophosphate phosphoribohydrolase</fullName>
    </recommendedName>
</protein>
<dbReference type="SUPFAM" id="SSF102405">
    <property type="entry name" value="MCP/YpsA-like"/>
    <property type="match status" value="1"/>
</dbReference>
<accession>A0A645BKI6</accession>
<evidence type="ECO:0008006" key="2">
    <source>
        <dbReference type="Google" id="ProtNLM"/>
    </source>
</evidence>
<dbReference type="InterPro" id="IPR052341">
    <property type="entry name" value="LOG_family_nucleotidases"/>
</dbReference>
<dbReference type="AlphaFoldDB" id="A0A645BKI6"/>
<dbReference type="Gene3D" id="3.40.50.450">
    <property type="match status" value="1"/>
</dbReference>
<dbReference type="PANTHER" id="PTHR43393">
    <property type="entry name" value="CYTOKININ RIBOSIDE 5'-MONOPHOSPHATE PHOSPHORIBOHYDROLASE"/>
    <property type="match status" value="1"/>
</dbReference>
<dbReference type="GO" id="GO:0005829">
    <property type="term" value="C:cytosol"/>
    <property type="evidence" value="ECO:0007669"/>
    <property type="project" value="TreeGrafter"/>
</dbReference>
<comment type="caution">
    <text evidence="1">The sequence shown here is derived from an EMBL/GenBank/DDBJ whole genome shotgun (WGS) entry which is preliminary data.</text>
</comment>
<proteinExistence type="predicted"/>
<dbReference type="PANTHER" id="PTHR43393:SF3">
    <property type="entry name" value="LYSINE DECARBOXYLASE-LIKE PROTEIN"/>
    <property type="match status" value="1"/>
</dbReference>
<gene>
    <name evidence="1" type="ORF">SDC9_110615</name>
</gene>
<name>A0A645BKI6_9ZZZZ</name>
<sequence length="207" mass="23208">MSSPSRSVLVPRANRLFRVNNVAFYGSADVDEDDPLYKEAYKVAAYVAQQGKVIVNGGGPGVMGAATAGAKSVGGKTLAVTFYPEDMPQFEGRAEDNVVDKEIRTKNYIERMFGLMDNAQLFVCFKGGTGTLSEWATAWLLAHLYYGNHKPLILYGAFWQELMDVVHKNFFIGYRESRVYRIVDNLEEFKVAMHLFEDELAARALKK</sequence>
<evidence type="ECO:0000313" key="1">
    <source>
        <dbReference type="EMBL" id="MPM63733.1"/>
    </source>
</evidence>